<keyword evidence="2" id="KW-1185">Reference proteome</keyword>
<reference evidence="1 2" key="3">
    <citation type="journal article" date="2022" name="Microbiol. Spectr.">
        <title>Folding features and dynamics of 3D genome architecture in plant fungal pathogens.</title>
        <authorList>
            <person name="Xia C."/>
        </authorList>
    </citation>
    <scope>NUCLEOTIDE SEQUENCE [LARGE SCALE GENOMIC DNA]</scope>
    <source>
        <strain evidence="1 2">93-210</strain>
    </source>
</reference>
<accession>A0ACC0DV83</accession>
<dbReference type="Proteomes" id="UP001060170">
    <property type="component" value="Chromosome 15"/>
</dbReference>
<name>A0ACC0DV83_9BASI</name>
<organism evidence="1 2">
    <name type="scientific">Puccinia striiformis f. sp. tritici</name>
    <dbReference type="NCBI Taxonomy" id="168172"/>
    <lineage>
        <taxon>Eukaryota</taxon>
        <taxon>Fungi</taxon>
        <taxon>Dikarya</taxon>
        <taxon>Basidiomycota</taxon>
        <taxon>Pucciniomycotina</taxon>
        <taxon>Pucciniomycetes</taxon>
        <taxon>Pucciniales</taxon>
        <taxon>Pucciniaceae</taxon>
        <taxon>Puccinia</taxon>
    </lineage>
</organism>
<evidence type="ECO:0000313" key="2">
    <source>
        <dbReference type="Proteomes" id="UP001060170"/>
    </source>
</evidence>
<reference evidence="2" key="1">
    <citation type="journal article" date="2018" name="BMC Genomics">
        <title>Genomic insights into host adaptation between the wheat stripe rust pathogen (Puccinia striiformis f. sp. tritici) and the barley stripe rust pathogen (Puccinia striiformis f. sp. hordei).</title>
        <authorList>
            <person name="Xia C."/>
            <person name="Wang M."/>
            <person name="Yin C."/>
            <person name="Cornejo O.E."/>
            <person name="Hulbert S.H."/>
            <person name="Chen X."/>
        </authorList>
    </citation>
    <scope>NUCLEOTIDE SEQUENCE [LARGE SCALE GENOMIC DNA]</scope>
    <source>
        <strain evidence="2">93-210</strain>
    </source>
</reference>
<sequence length="894" mass="100392">MDSTEQQPSKDTNINGYQSDQSQLRRSSRAASVANVPTTLTPSSNSRPQTQKRRVAASSESAQSNTATGTTARNKKKSKSKKPRQHTSSGAPSKKGIGTGIPKKGTKTQRKKSTADKAGEAIADEYDYDQDSEEGSIEIKDRAEKNNKKDEDDFAEPTEYFFPPFFKEGDKGKDPLNFKCRWCLKDYRGHNSTDGNLTTHRDGSNQAGRNANGCPNRHKAKAAGIKLPPSVAEKRLLNTKQTSISTFLQPKQTFVVRVLNQIIMIWQIRQALAWARVEDPALRAAFLYANNKAVLYGKRWSADESKRLYSMLKTTVFDDLKKLDTKFTLIHDVWTTKGNRFAFIGAAVAHVDSNWEYVVRHLALKMIPWKHFGHLLARPIVALLKKGNLYQKLLAQTTDSGSNNNTMATLIVNAGLAALSLKTLPPGKTKKSVLGFFPVLGKLSEEDETDLVVPAPAPEVEVLVNSLTITVEADDLEADRHYDTQSDYGNADDEGSDIVSDDEEEEEEEEEKEKESTVQPTKHAKTRRLKELTDKLDVVIKQITRSAAQRASFDRMAEELKVKVSPLIAGYGIRWNIKYQSHRKAIQAREVIDRLLKDDQEHNQSLEFGDVWFSPRDWKEIDNLNRELEVFVELTSDMEGDSATGAHVVPKYLQLKDQLSQKLARSEETDTLYPMYHAMLKRIDKYLSEAMACETLILATIMHPCYRMHIFELGFGPESSEVKNCLTLLKQRFQIYKDELKNETAPMVSESEVAEIERPSTAAPLSLMERLASRTATKPAAHENEIEAFLKVDISFKKDAIVHKTTPLQWWKRNTSIYPALSRMARAYLSASGSSCAVERLFSAAADVCTSNRGRLLPSTMSRCVSSLMWLREEVPLSGDFQEAGRVLKAITIL</sequence>
<evidence type="ECO:0000313" key="1">
    <source>
        <dbReference type="EMBL" id="KAI7938939.1"/>
    </source>
</evidence>
<dbReference type="EMBL" id="CM045879">
    <property type="protein sequence ID" value="KAI7938939.1"/>
    <property type="molecule type" value="Genomic_DNA"/>
</dbReference>
<reference evidence="2" key="2">
    <citation type="journal article" date="2018" name="Mol. Plant Microbe Interact.">
        <title>Genome sequence resources for the wheat stripe rust pathogen (Puccinia striiformis f. sp. tritici) and the barley stripe rust pathogen (Puccinia striiformis f. sp. hordei).</title>
        <authorList>
            <person name="Xia C."/>
            <person name="Wang M."/>
            <person name="Yin C."/>
            <person name="Cornejo O.E."/>
            <person name="Hulbert S.H."/>
            <person name="Chen X."/>
        </authorList>
    </citation>
    <scope>NUCLEOTIDE SEQUENCE [LARGE SCALE GENOMIC DNA]</scope>
    <source>
        <strain evidence="2">93-210</strain>
    </source>
</reference>
<protein>
    <submittedName>
        <fullName evidence="1">Uncharacterized protein</fullName>
    </submittedName>
</protein>
<comment type="caution">
    <text evidence="1">The sequence shown here is derived from an EMBL/GenBank/DDBJ whole genome shotgun (WGS) entry which is preliminary data.</text>
</comment>
<gene>
    <name evidence="1" type="ORF">MJO28_014518</name>
</gene>
<proteinExistence type="predicted"/>